<evidence type="ECO:0000259" key="10">
    <source>
        <dbReference type="PROSITE" id="PS50893"/>
    </source>
</evidence>
<keyword evidence="5" id="KW-0547">Nucleotide-binding</keyword>
<proteinExistence type="predicted"/>
<keyword evidence="7" id="KW-1278">Translocase</keyword>
<dbReference type="GO" id="GO:0015098">
    <property type="term" value="F:molybdate ion transmembrane transporter activity"/>
    <property type="evidence" value="ECO:0007669"/>
    <property type="project" value="InterPro"/>
</dbReference>
<keyword evidence="8" id="KW-0472">Membrane</keyword>
<keyword evidence="2" id="KW-1003">Cell membrane</keyword>
<dbReference type="EMBL" id="CP101527">
    <property type="protein sequence ID" value="UZW75636.1"/>
    <property type="molecule type" value="Genomic_DNA"/>
</dbReference>
<dbReference type="NCBIfam" id="TIGR02142">
    <property type="entry name" value="modC_ABC"/>
    <property type="match status" value="1"/>
</dbReference>
<dbReference type="InterPro" id="IPR005116">
    <property type="entry name" value="Transp-assoc_OB_typ1"/>
</dbReference>
<name>A0A9E8KK19_9ALTE</name>
<dbReference type="Pfam" id="PF00005">
    <property type="entry name" value="ABC_tran"/>
    <property type="match status" value="1"/>
</dbReference>
<dbReference type="PANTHER" id="PTHR43514">
    <property type="entry name" value="ABC TRANSPORTER I FAMILY MEMBER 10"/>
    <property type="match status" value="1"/>
</dbReference>
<keyword evidence="13" id="KW-1185">Reference proteome</keyword>
<evidence type="ECO:0000256" key="7">
    <source>
        <dbReference type="ARBA" id="ARBA00022967"/>
    </source>
</evidence>
<keyword evidence="3 9" id="KW-0500">Molybdenum</keyword>
<dbReference type="SUPFAM" id="SSF50331">
    <property type="entry name" value="MOP-like"/>
    <property type="match status" value="1"/>
</dbReference>
<dbReference type="InterPro" id="IPR011868">
    <property type="entry name" value="ModC_ABC_ATP-bd"/>
</dbReference>
<dbReference type="GO" id="GO:0005524">
    <property type="term" value="F:ATP binding"/>
    <property type="evidence" value="ECO:0007669"/>
    <property type="project" value="UniProtKB-KW"/>
</dbReference>
<feature type="domain" description="ABC transporter" evidence="10">
    <location>
        <begin position="1"/>
        <end position="232"/>
    </location>
</feature>
<gene>
    <name evidence="12" type="primary">modC</name>
    <name evidence="12" type="ORF">NNL22_03310</name>
</gene>
<dbReference type="Pfam" id="PF03459">
    <property type="entry name" value="TOBE"/>
    <property type="match status" value="1"/>
</dbReference>
<dbReference type="SMART" id="SM00382">
    <property type="entry name" value="AAA"/>
    <property type="match status" value="1"/>
</dbReference>
<organism evidence="12 13">
    <name type="scientific">Alkalimarinus sediminis</name>
    <dbReference type="NCBI Taxonomy" id="1632866"/>
    <lineage>
        <taxon>Bacteria</taxon>
        <taxon>Pseudomonadati</taxon>
        <taxon>Pseudomonadota</taxon>
        <taxon>Gammaproteobacteria</taxon>
        <taxon>Alteromonadales</taxon>
        <taxon>Alteromonadaceae</taxon>
        <taxon>Alkalimarinus</taxon>
    </lineage>
</organism>
<dbReference type="PROSITE" id="PS51866">
    <property type="entry name" value="MOP"/>
    <property type="match status" value="1"/>
</dbReference>
<reference evidence="12" key="1">
    <citation type="submission" date="2022-07" db="EMBL/GenBank/DDBJ databases">
        <title>Alkalimarinus sp. nov., isolated from gut of a Alitta virens.</title>
        <authorList>
            <person name="Yang A.I."/>
            <person name="Shin N.-R."/>
        </authorList>
    </citation>
    <scope>NUCLEOTIDE SEQUENCE</scope>
    <source>
        <strain evidence="12">FA028</strain>
    </source>
</reference>
<dbReference type="InterPro" id="IPR050334">
    <property type="entry name" value="Molybdenum_import_ModC"/>
</dbReference>
<evidence type="ECO:0000256" key="2">
    <source>
        <dbReference type="ARBA" id="ARBA00022475"/>
    </source>
</evidence>
<accession>A0A9E8KK19</accession>
<dbReference type="RefSeq" id="WP_251810539.1">
    <property type="nucleotide sequence ID" value="NZ_CP101527.1"/>
</dbReference>
<dbReference type="Proteomes" id="UP001164472">
    <property type="component" value="Chromosome"/>
</dbReference>
<dbReference type="PANTHER" id="PTHR43514:SF10">
    <property type="entry name" value="MOLYBDENUM IMPORT ATP-BINDING PROTEIN MODC 2"/>
    <property type="match status" value="1"/>
</dbReference>
<dbReference type="Gene3D" id="3.40.50.300">
    <property type="entry name" value="P-loop containing nucleotide triphosphate hydrolases"/>
    <property type="match status" value="1"/>
</dbReference>
<dbReference type="Gene3D" id="2.40.50.100">
    <property type="match status" value="1"/>
</dbReference>
<dbReference type="GO" id="GO:0016887">
    <property type="term" value="F:ATP hydrolysis activity"/>
    <property type="evidence" value="ECO:0007669"/>
    <property type="project" value="InterPro"/>
</dbReference>
<evidence type="ECO:0000256" key="5">
    <source>
        <dbReference type="ARBA" id="ARBA00022741"/>
    </source>
</evidence>
<dbReference type="PROSITE" id="PS00211">
    <property type="entry name" value="ABC_TRANSPORTER_1"/>
    <property type="match status" value="1"/>
</dbReference>
<feature type="domain" description="Mop" evidence="11">
    <location>
        <begin position="291"/>
        <end position="357"/>
    </location>
</feature>
<evidence type="ECO:0000313" key="12">
    <source>
        <dbReference type="EMBL" id="UZW75636.1"/>
    </source>
</evidence>
<dbReference type="InterPro" id="IPR003593">
    <property type="entry name" value="AAA+_ATPase"/>
</dbReference>
<evidence type="ECO:0000256" key="8">
    <source>
        <dbReference type="ARBA" id="ARBA00023136"/>
    </source>
</evidence>
<dbReference type="InterPro" id="IPR003439">
    <property type="entry name" value="ABC_transporter-like_ATP-bd"/>
</dbReference>
<evidence type="ECO:0000256" key="1">
    <source>
        <dbReference type="ARBA" id="ARBA00022448"/>
    </source>
</evidence>
<evidence type="ECO:0000256" key="4">
    <source>
        <dbReference type="ARBA" id="ARBA00022519"/>
    </source>
</evidence>
<dbReference type="InterPro" id="IPR008995">
    <property type="entry name" value="Mo/tungstate-bd_C_term_dom"/>
</dbReference>
<sequence>MSIDAKFSLVKGDFKLDVELTLPGRGVSAVFGPSGCGKTTLLRLIAGLERCQHGYLKVGDRVWQDGNDYIPPHKRAIGYVFQEASLFSHLDVKGNLEYGVKRVPIAERRVSIDQGIELLGIGHLLNRKADQLSGGEKQRVAIARALAVSPKILLMDEPLSALDLALKREIMPYLESLHGELDIPVIYVSHSPDEVARLADHLVLLDRGRVRADGPIASMLTRLDLPLAYGDDAAAVIDACVTEHDDHYGVSYLEFAGGQFTVARNSLPIGQAVRLRIVARDVSLTLEQQTGTSILNIFAATVAEIISDEQPEVVVRLMAGGVPLLSRITRKSAAQLNLECGQMVFAQIKSVALLSDDKKH</sequence>
<dbReference type="AlphaFoldDB" id="A0A9E8KK19"/>
<dbReference type="InterPro" id="IPR004606">
    <property type="entry name" value="Mop_domain"/>
</dbReference>
<keyword evidence="4" id="KW-0997">Cell inner membrane</keyword>
<keyword evidence="6 12" id="KW-0067">ATP-binding</keyword>
<evidence type="ECO:0000256" key="6">
    <source>
        <dbReference type="ARBA" id="ARBA00022840"/>
    </source>
</evidence>
<dbReference type="GO" id="GO:0140359">
    <property type="term" value="F:ABC-type transporter activity"/>
    <property type="evidence" value="ECO:0007669"/>
    <property type="project" value="InterPro"/>
</dbReference>
<evidence type="ECO:0000256" key="9">
    <source>
        <dbReference type="PROSITE-ProRule" id="PRU01213"/>
    </source>
</evidence>
<evidence type="ECO:0000259" key="11">
    <source>
        <dbReference type="PROSITE" id="PS51866"/>
    </source>
</evidence>
<dbReference type="KEGG" id="asem:NNL22_03310"/>
<dbReference type="GO" id="GO:0016020">
    <property type="term" value="C:membrane"/>
    <property type="evidence" value="ECO:0007669"/>
    <property type="project" value="InterPro"/>
</dbReference>
<keyword evidence="1" id="KW-0813">Transport</keyword>
<dbReference type="InterPro" id="IPR027417">
    <property type="entry name" value="P-loop_NTPase"/>
</dbReference>
<dbReference type="PROSITE" id="PS50893">
    <property type="entry name" value="ABC_TRANSPORTER_2"/>
    <property type="match status" value="1"/>
</dbReference>
<dbReference type="InterPro" id="IPR017871">
    <property type="entry name" value="ABC_transporter-like_CS"/>
</dbReference>
<evidence type="ECO:0000313" key="13">
    <source>
        <dbReference type="Proteomes" id="UP001164472"/>
    </source>
</evidence>
<dbReference type="SUPFAM" id="SSF52540">
    <property type="entry name" value="P-loop containing nucleoside triphosphate hydrolases"/>
    <property type="match status" value="1"/>
</dbReference>
<protein>
    <submittedName>
        <fullName evidence="12">Molybdenum ABC transporter ATP-binding protein</fullName>
    </submittedName>
</protein>
<evidence type="ECO:0000256" key="3">
    <source>
        <dbReference type="ARBA" id="ARBA00022505"/>
    </source>
</evidence>